<dbReference type="Pfam" id="PF21252">
    <property type="entry name" value="Glyco_hydro_109_C"/>
    <property type="match status" value="1"/>
</dbReference>
<dbReference type="PANTHER" id="PTHR43818">
    <property type="entry name" value="BCDNA.GH03377"/>
    <property type="match status" value="1"/>
</dbReference>
<dbReference type="STRING" id="504798.SAMN05421871_107188"/>
<evidence type="ECO:0000256" key="2">
    <source>
        <dbReference type="ARBA" id="ARBA00009329"/>
    </source>
</evidence>
<dbReference type="RefSeq" id="WP_091383845.1">
    <property type="nucleotide sequence ID" value="NZ_FNDV01000007.1"/>
</dbReference>
<feature type="domain" description="Gfo/Idh/MocA-like oxidoreductase N-terminal" evidence="8">
    <location>
        <begin position="55"/>
        <end position="181"/>
    </location>
</feature>
<evidence type="ECO:0000256" key="5">
    <source>
        <dbReference type="ARBA" id="ARBA00023027"/>
    </source>
</evidence>
<comment type="similarity">
    <text evidence="2">Belongs to the Gfo/Idh/MocA family. Glycosyl hydrolase 109 subfamily.</text>
</comment>
<dbReference type="Proteomes" id="UP000199651">
    <property type="component" value="Unassembled WGS sequence"/>
</dbReference>
<dbReference type="Gene3D" id="3.30.360.10">
    <property type="entry name" value="Dihydrodipicolinate Reductase, domain 2"/>
    <property type="match status" value="1"/>
</dbReference>
<sequence length="650" mass="68545">MAEISRRSLFGGALATGALAVGVGSTAASAAVPPPPRQTGQTSMIDVAFPAHSTVRIGLIGVGNRGGSMSGEWARVPGCVVTAVCDIRRDRAQGIADQLVAAGRPRPAVHGGSAVSYQALLAQADVDLVYIATPWEFHYAQARDAMLAGKHVSVELPIATSMTELWSLVDTSERTRKHLMLAENVCYGSHELAMVKMAQAGVFGEITNGHGGYLHDLRALLFNDGYYTDDWRRLWHTRSTASFYHMHGLAPVAAAMDINRGDRFTTVNATATAARGLADYRQRFVPAGHRSWNETYVNGDLVTCHLKTAKGYDIRTAHDVSTPRPYSRINSVAGTRGLFEGYAGTASGSRVYFEPSHTDHGWRDFGTYGEQYKHWLVAKLAGSGGGHGGMDFIMTWRTVQLMRSGLVPDIDVYDSAAWCAPIPLSVDSLALGGAAVEVPDFTRGDWSRSRPGLDSPVSDMPTGGGTLAPLPNLAAAFDCVGSTSETNTVPGDFDGFGNSFSAEKLTAAGLAPGATFTALGASIQWPTGVGKINNARGRGQVVKQTGRGSKLVLVGSGIGTLPSGAVTVKYTDGTTTQGTIAFPNWVTPAAGGATAIATTTGRNRPTGYGDTAYKYTVFAHSVALDPAKTVDTVTLPVNSNLHFFGMGVAP</sequence>
<accession>A0A1H0WEC1</accession>
<evidence type="ECO:0000256" key="7">
    <source>
        <dbReference type="SAM" id="SignalP"/>
    </source>
</evidence>
<evidence type="ECO:0000256" key="6">
    <source>
        <dbReference type="ARBA" id="ARBA00023295"/>
    </source>
</evidence>
<keyword evidence="4" id="KW-0378">Hydrolase</keyword>
<dbReference type="EMBL" id="FNJB01000020">
    <property type="protein sequence ID" value="SDP89054.1"/>
    <property type="molecule type" value="Genomic_DNA"/>
</dbReference>
<dbReference type="InterPro" id="IPR006311">
    <property type="entry name" value="TAT_signal"/>
</dbReference>
<dbReference type="InterPro" id="IPR049303">
    <property type="entry name" value="Glyco_hydro_109_C"/>
</dbReference>
<comment type="cofactor">
    <cofactor evidence="1">
        <name>NAD(+)</name>
        <dbReference type="ChEBI" id="CHEBI:57540"/>
    </cofactor>
</comment>
<keyword evidence="6" id="KW-0326">Glycosidase</keyword>
<dbReference type="PANTHER" id="PTHR43818:SF1">
    <property type="entry name" value="GLYCOSYL HYDROLASE FAMILY 109 PROTEIN"/>
    <property type="match status" value="1"/>
</dbReference>
<dbReference type="Pfam" id="PF01408">
    <property type="entry name" value="GFO_IDH_MocA"/>
    <property type="match status" value="1"/>
</dbReference>
<evidence type="ECO:0000259" key="8">
    <source>
        <dbReference type="Pfam" id="PF01408"/>
    </source>
</evidence>
<dbReference type="Gene3D" id="3.40.50.720">
    <property type="entry name" value="NAD(P)-binding Rossmann-like Domain"/>
    <property type="match status" value="1"/>
</dbReference>
<keyword evidence="5" id="KW-0520">NAD</keyword>
<keyword evidence="11" id="KW-1185">Reference proteome</keyword>
<evidence type="ECO:0000313" key="10">
    <source>
        <dbReference type="EMBL" id="SDP89054.1"/>
    </source>
</evidence>
<dbReference type="AlphaFoldDB" id="A0A1H0WEC1"/>
<dbReference type="InterPro" id="IPR000683">
    <property type="entry name" value="Gfo/Idh/MocA-like_OxRdtase_N"/>
</dbReference>
<dbReference type="OrthoDB" id="9771072at2"/>
<feature type="chain" id="PRO_5011621460" description="Glycosyl hydrolase family 109 protein" evidence="7">
    <location>
        <begin position="31"/>
        <end position="650"/>
    </location>
</feature>
<evidence type="ECO:0000256" key="3">
    <source>
        <dbReference type="ARBA" id="ARBA00016631"/>
    </source>
</evidence>
<keyword evidence="7" id="KW-0732">Signal</keyword>
<dbReference type="SUPFAM" id="SSF51735">
    <property type="entry name" value="NAD(P)-binding Rossmann-fold domains"/>
    <property type="match status" value="1"/>
</dbReference>
<protein>
    <recommendedName>
        <fullName evidence="3">Glycosyl hydrolase family 109 protein</fullName>
    </recommendedName>
</protein>
<proteinExistence type="inferred from homology"/>
<dbReference type="GO" id="GO:0016798">
    <property type="term" value="F:hydrolase activity, acting on glycosyl bonds"/>
    <property type="evidence" value="ECO:0007669"/>
    <property type="project" value="UniProtKB-KW"/>
</dbReference>
<evidence type="ECO:0000259" key="9">
    <source>
        <dbReference type="Pfam" id="PF21252"/>
    </source>
</evidence>
<dbReference type="InterPro" id="IPR050463">
    <property type="entry name" value="Gfo/Idh/MocA_oxidrdct_glycsds"/>
</dbReference>
<gene>
    <name evidence="10" type="ORF">SAMN05192558_12063</name>
</gene>
<organism evidence="10 11">
    <name type="scientific">Actinokineospora alba</name>
    <dbReference type="NCBI Taxonomy" id="504798"/>
    <lineage>
        <taxon>Bacteria</taxon>
        <taxon>Bacillati</taxon>
        <taxon>Actinomycetota</taxon>
        <taxon>Actinomycetes</taxon>
        <taxon>Pseudonocardiales</taxon>
        <taxon>Pseudonocardiaceae</taxon>
        <taxon>Actinokineospora</taxon>
    </lineage>
</organism>
<name>A0A1H0WEC1_9PSEU</name>
<reference evidence="11" key="1">
    <citation type="submission" date="2016-10" db="EMBL/GenBank/DDBJ databases">
        <authorList>
            <person name="Varghese N."/>
            <person name="Submissions S."/>
        </authorList>
    </citation>
    <scope>NUCLEOTIDE SEQUENCE [LARGE SCALE GENOMIC DNA]</scope>
    <source>
        <strain evidence="11">IBRC-M 10655</strain>
    </source>
</reference>
<feature type="signal peptide" evidence="7">
    <location>
        <begin position="1"/>
        <end position="30"/>
    </location>
</feature>
<evidence type="ECO:0000313" key="11">
    <source>
        <dbReference type="Proteomes" id="UP000199651"/>
    </source>
</evidence>
<evidence type="ECO:0000256" key="1">
    <source>
        <dbReference type="ARBA" id="ARBA00001911"/>
    </source>
</evidence>
<dbReference type="InterPro" id="IPR036291">
    <property type="entry name" value="NAD(P)-bd_dom_sf"/>
</dbReference>
<dbReference type="GO" id="GO:0000166">
    <property type="term" value="F:nucleotide binding"/>
    <property type="evidence" value="ECO:0007669"/>
    <property type="project" value="InterPro"/>
</dbReference>
<evidence type="ECO:0000256" key="4">
    <source>
        <dbReference type="ARBA" id="ARBA00022801"/>
    </source>
</evidence>
<dbReference type="PROSITE" id="PS51318">
    <property type="entry name" value="TAT"/>
    <property type="match status" value="1"/>
</dbReference>
<feature type="domain" description="Glycosyl hydrolase 109 C-terminal" evidence="9">
    <location>
        <begin position="192"/>
        <end position="364"/>
    </location>
</feature>